<gene>
    <name evidence="13" type="ORF">NQZ67_21860</name>
</gene>
<evidence type="ECO:0000256" key="5">
    <source>
        <dbReference type="ARBA" id="ARBA00023235"/>
    </source>
</evidence>
<comment type="caution">
    <text evidence="13">The sequence shown here is derived from an EMBL/GenBank/DDBJ whole genome shotgun (WGS) entry which is preliminary data.</text>
</comment>
<organism evidence="13 14">
    <name type="scientific">Paenibacillus soyae</name>
    <dbReference type="NCBI Taxonomy" id="2969249"/>
    <lineage>
        <taxon>Bacteria</taxon>
        <taxon>Bacillati</taxon>
        <taxon>Bacillota</taxon>
        <taxon>Bacilli</taxon>
        <taxon>Bacillales</taxon>
        <taxon>Paenibacillaceae</taxon>
        <taxon>Paenibacillus</taxon>
    </lineage>
</organism>
<dbReference type="PANTHER" id="PTHR11070">
    <property type="entry name" value="UVRD / RECB / PCRA DNA HELICASE FAMILY MEMBER"/>
    <property type="match status" value="1"/>
</dbReference>
<protein>
    <recommendedName>
        <fullName evidence="7">DNA 3'-5' helicase</fullName>
        <ecNumber evidence="7">5.6.2.4</ecNumber>
    </recommendedName>
</protein>
<dbReference type="GO" id="GO:0005524">
    <property type="term" value="F:ATP binding"/>
    <property type="evidence" value="ECO:0007669"/>
    <property type="project" value="UniProtKB-UniRule"/>
</dbReference>
<keyword evidence="2 9" id="KW-0378">Hydrolase</keyword>
<evidence type="ECO:0000313" key="14">
    <source>
        <dbReference type="Proteomes" id="UP001141950"/>
    </source>
</evidence>
<comment type="catalytic activity">
    <reaction evidence="6">
        <text>Couples ATP hydrolysis with the unwinding of duplex DNA by translocating in the 3'-5' direction.</text>
        <dbReference type="EC" id="5.6.2.4"/>
    </reaction>
</comment>
<feature type="compositionally biased region" description="Basic and acidic residues" evidence="10">
    <location>
        <begin position="725"/>
        <end position="736"/>
    </location>
</feature>
<evidence type="ECO:0000313" key="13">
    <source>
        <dbReference type="EMBL" id="MCR2806532.1"/>
    </source>
</evidence>
<dbReference type="GO" id="GO:0005829">
    <property type="term" value="C:cytosol"/>
    <property type="evidence" value="ECO:0007669"/>
    <property type="project" value="TreeGrafter"/>
</dbReference>
<dbReference type="InterPro" id="IPR027417">
    <property type="entry name" value="P-loop_NTPase"/>
</dbReference>
<dbReference type="GO" id="GO:0016787">
    <property type="term" value="F:hydrolase activity"/>
    <property type="evidence" value="ECO:0007669"/>
    <property type="project" value="UniProtKB-UniRule"/>
</dbReference>
<dbReference type="CDD" id="cd17932">
    <property type="entry name" value="DEXQc_UvrD"/>
    <property type="match status" value="1"/>
</dbReference>
<dbReference type="Gene3D" id="3.40.50.300">
    <property type="entry name" value="P-loop containing nucleotide triphosphate hydrolases"/>
    <property type="match status" value="2"/>
</dbReference>
<feature type="compositionally biased region" description="Low complexity" evidence="10">
    <location>
        <begin position="709"/>
        <end position="724"/>
    </location>
</feature>
<evidence type="ECO:0000256" key="3">
    <source>
        <dbReference type="ARBA" id="ARBA00022806"/>
    </source>
</evidence>
<evidence type="ECO:0000256" key="1">
    <source>
        <dbReference type="ARBA" id="ARBA00022741"/>
    </source>
</evidence>
<name>A0A9X2MZQ4_9BACL</name>
<dbReference type="InterPro" id="IPR014017">
    <property type="entry name" value="DNA_helicase_UvrD-like_C"/>
</dbReference>
<dbReference type="GO" id="GO:0000725">
    <property type="term" value="P:recombinational repair"/>
    <property type="evidence" value="ECO:0007669"/>
    <property type="project" value="TreeGrafter"/>
</dbReference>
<keyword evidence="5" id="KW-0413">Isomerase</keyword>
<dbReference type="Proteomes" id="UP001141950">
    <property type="component" value="Unassembled WGS sequence"/>
</dbReference>
<evidence type="ECO:0000256" key="7">
    <source>
        <dbReference type="ARBA" id="ARBA00034808"/>
    </source>
</evidence>
<comment type="catalytic activity">
    <reaction evidence="8">
        <text>ATP + H2O = ADP + phosphate + H(+)</text>
        <dbReference type="Rhea" id="RHEA:13065"/>
        <dbReference type="ChEBI" id="CHEBI:15377"/>
        <dbReference type="ChEBI" id="CHEBI:15378"/>
        <dbReference type="ChEBI" id="CHEBI:30616"/>
        <dbReference type="ChEBI" id="CHEBI:43474"/>
        <dbReference type="ChEBI" id="CHEBI:456216"/>
        <dbReference type="EC" id="5.6.2.4"/>
    </reaction>
</comment>
<keyword evidence="4 9" id="KW-0067">ATP-binding</keyword>
<evidence type="ECO:0000256" key="10">
    <source>
        <dbReference type="SAM" id="MobiDB-lite"/>
    </source>
</evidence>
<feature type="domain" description="UvrD-like helicase ATP-binding" evidence="11">
    <location>
        <begin position="17"/>
        <end position="326"/>
    </location>
</feature>
<dbReference type="RefSeq" id="WP_257450077.1">
    <property type="nucleotide sequence ID" value="NZ_JANIPJ010000018.1"/>
</dbReference>
<dbReference type="GO" id="GO:0033202">
    <property type="term" value="C:DNA helicase complex"/>
    <property type="evidence" value="ECO:0007669"/>
    <property type="project" value="TreeGrafter"/>
</dbReference>
<evidence type="ECO:0000256" key="6">
    <source>
        <dbReference type="ARBA" id="ARBA00034617"/>
    </source>
</evidence>
<dbReference type="AlphaFoldDB" id="A0A9X2MZQ4"/>
<proteinExistence type="predicted"/>
<dbReference type="PANTHER" id="PTHR11070:SF2">
    <property type="entry name" value="ATP-DEPENDENT DNA HELICASE SRS2"/>
    <property type="match status" value="1"/>
</dbReference>
<dbReference type="EC" id="5.6.2.4" evidence="7"/>
<dbReference type="PROSITE" id="PS51198">
    <property type="entry name" value="UVRD_HELICASE_ATP_BIND"/>
    <property type="match status" value="1"/>
</dbReference>
<evidence type="ECO:0000259" key="11">
    <source>
        <dbReference type="PROSITE" id="PS51198"/>
    </source>
</evidence>
<evidence type="ECO:0000256" key="4">
    <source>
        <dbReference type="ARBA" id="ARBA00022840"/>
    </source>
</evidence>
<keyword evidence="1 9" id="KW-0547">Nucleotide-binding</keyword>
<dbReference type="Gene3D" id="1.10.486.10">
    <property type="entry name" value="PCRA, domain 4"/>
    <property type="match status" value="1"/>
</dbReference>
<feature type="domain" description="UvrD-like helicase C-terminal" evidence="12">
    <location>
        <begin position="327"/>
        <end position="589"/>
    </location>
</feature>
<dbReference type="PROSITE" id="PS51217">
    <property type="entry name" value="UVRD_HELICASE_CTER"/>
    <property type="match status" value="1"/>
</dbReference>
<dbReference type="SUPFAM" id="SSF52540">
    <property type="entry name" value="P-loop containing nucleoside triphosphate hydrolases"/>
    <property type="match status" value="1"/>
</dbReference>
<keyword evidence="3 9" id="KW-0347">Helicase</keyword>
<dbReference type="InterPro" id="IPR014016">
    <property type="entry name" value="UvrD-like_ATP-bd"/>
</dbReference>
<dbReference type="GO" id="GO:0003677">
    <property type="term" value="F:DNA binding"/>
    <property type="evidence" value="ECO:0007669"/>
    <property type="project" value="InterPro"/>
</dbReference>
<dbReference type="Pfam" id="PF00580">
    <property type="entry name" value="UvrD-helicase"/>
    <property type="match status" value="1"/>
</dbReference>
<sequence length="790" mass="89101">MGKLEQFLERKRAELGVRLNDVQKQAVGQTEGPLLLLASPGSGKTTTIIMRIGYLVEELGADPARIKAVTFSRASARDMKERFAKFFPRLAPVDFSTIHSLAFEAVRGQLWKSGQPYEIIEGAVETEEQEDEAASGSGAGAGVSYGAKGRPLPLHKKIILRELYKEIIGENATDDAMEELTTYISYVKNKLLQPYEWEGVKTDVPQAAKIMEAYERFKRTGTDKLLLDFDDMLTLANELLEKDAALLRKYQRRYDYVLTDESQDTSLVQHAIIEKLAKGHRNLCVVADDDQSIYSWRGAEPSYLLRFKDVYPEAVTLFMEQNYRSSREIVSTSNKFIKRNKERYEKNMFTENASAGPIVFKRLNDYREQAKLVAREAAKADKLSEVAVLYRNNSSSITLMNEFDRAGIPFYMKDADNRFFSHWVIEDVLNFMRMTYTDKRADILESIHLKMAGYISKHQMAVLKSIDNGESVFDNLQRFVQLQDYQVKLLREAQETFREMGGMPPRQAIRVIRTRLGYEKALEKMCERLGFRKDYLIGILNTLEDIAEGLETMADFAARLKYLETVLKGAKSRKGQNAVTFSTFHSSKGLEFDDVFMVDLIEGVIPAKEEDKRGADGSMPLMEEAVRLFYVGMTRARKKLTLITYGQRDGEETAESSFMTAVRDIAEPEWREAQGAAASGTGRQRFEMQFGEERRPTGGGTGGTRFKSSRASSAAAAAASSASSVKREANPNAVRKREELEEGLSVRHRVFGPGLIEALDGERITIRFGPENAKSLSVAMCLEMGLLELV</sequence>
<dbReference type="Pfam" id="PF13361">
    <property type="entry name" value="UvrD_C"/>
    <property type="match status" value="1"/>
</dbReference>
<evidence type="ECO:0000256" key="2">
    <source>
        <dbReference type="ARBA" id="ARBA00022801"/>
    </source>
</evidence>
<accession>A0A9X2MZQ4</accession>
<dbReference type="InterPro" id="IPR000212">
    <property type="entry name" value="DNA_helicase_UvrD/REP"/>
</dbReference>
<reference evidence="13" key="1">
    <citation type="submission" date="2022-08" db="EMBL/GenBank/DDBJ databases">
        <title>The genomic sequence of strain Paenibacillus sp. SCIV0701.</title>
        <authorList>
            <person name="Zhao H."/>
        </authorList>
    </citation>
    <scope>NUCLEOTIDE SEQUENCE</scope>
    <source>
        <strain evidence="13">SCIV0701</strain>
    </source>
</reference>
<dbReference type="EMBL" id="JANIPJ010000018">
    <property type="protein sequence ID" value="MCR2806532.1"/>
    <property type="molecule type" value="Genomic_DNA"/>
</dbReference>
<feature type="binding site" evidence="9">
    <location>
        <begin position="38"/>
        <end position="45"/>
    </location>
    <ligand>
        <name>ATP</name>
        <dbReference type="ChEBI" id="CHEBI:30616"/>
    </ligand>
</feature>
<evidence type="ECO:0000259" key="12">
    <source>
        <dbReference type="PROSITE" id="PS51217"/>
    </source>
</evidence>
<feature type="region of interest" description="Disordered" evidence="10">
    <location>
        <begin position="676"/>
        <end position="736"/>
    </location>
</feature>
<keyword evidence="14" id="KW-1185">Reference proteome</keyword>
<evidence type="ECO:0000256" key="8">
    <source>
        <dbReference type="ARBA" id="ARBA00048988"/>
    </source>
</evidence>
<dbReference type="GO" id="GO:0043138">
    <property type="term" value="F:3'-5' DNA helicase activity"/>
    <property type="evidence" value="ECO:0007669"/>
    <property type="project" value="UniProtKB-EC"/>
</dbReference>
<evidence type="ECO:0000256" key="9">
    <source>
        <dbReference type="PROSITE-ProRule" id="PRU00560"/>
    </source>
</evidence>